<evidence type="ECO:0000256" key="1">
    <source>
        <dbReference type="SAM" id="Phobius"/>
    </source>
</evidence>
<gene>
    <name evidence="2" type="ORF">NPIL_622791</name>
</gene>
<accession>A0A8X6PHJ4</accession>
<organism evidence="2 3">
    <name type="scientific">Nephila pilipes</name>
    <name type="common">Giant wood spider</name>
    <name type="synonym">Nephila maculata</name>
    <dbReference type="NCBI Taxonomy" id="299642"/>
    <lineage>
        <taxon>Eukaryota</taxon>
        <taxon>Metazoa</taxon>
        <taxon>Ecdysozoa</taxon>
        <taxon>Arthropoda</taxon>
        <taxon>Chelicerata</taxon>
        <taxon>Arachnida</taxon>
        <taxon>Araneae</taxon>
        <taxon>Araneomorphae</taxon>
        <taxon>Entelegynae</taxon>
        <taxon>Araneoidea</taxon>
        <taxon>Nephilidae</taxon>
        <taxon>Nephila</taxon>
    </lineage>
</organism>
<keyword evidence="1" id="KW-0812">Transmembrane</keyword>
<keyword evidence="1" id="KW-0472">Membrane</keyword>
<dbReference type="Proteomes" id="UP000887013">
    <property type="component" value="Unassembled WGS sequence"/>
</dbReference>
<evidence type="ECO:0000313" key="2">
    <source>
        <dbReference type="EMBL" id="GFT64658.1"/>
    </source>
</evidence>
<proteinExistence type="predicted"/>
<reference evidence="2" key="1">
    <citation type="submission" date="2020-08" db="EMBL/GenBank/DDBJ databases">
        <title>Multicomponent nature underlies the extraordinary mechanical properties of spider dragline silk.</title>
        <authorList>
            <person name="Kono N."/>
            <person name="Nakamura H."/>
            <person name="Mori M."/>
            <person name="Yoshida Y."/>
            <person name="Ohtoshi R."/>
            <person name="Malay A.D."/>
            <person name="Moran D.A.P."/>
            <person name="Tomita M."/>
            <person name="Numata K."/>
            <person name="Arakawa K."/>
        </authorList>
    </citation>
    <scope>NUCLEOTIDE SEQUENCE</scope>
</reference>
<evidence type="ECO:0000313" key="3">
    <source>
        <dbReference type="Proteomes" id="UP000887013"/>
    </source>
</evidence>
<sequence>MISQVKVGPLKNYVGKGKVSCNEYYSSNPQGSVEWLEILSPYIIWIWVSFNVCILNLSSVVDLLRDNSYHTQCCDALNLSDDMSCCSTIARANTRISAS</sequence>
<feature type="transmembrane region" description="Helical" evidence="1">
    <location>
        <begin position="42"/>
        <end position="61"/>
    </location>
</feature>
<comment type="caution">
    <text evidence="2">The sequence shown here is derived from an EMBL/GenBank/DDBJ whole genome shotgun (WGS) entry which is preliminary data.</text>
</comment>
<dbReference type="AlphaFoldDB" id="A0A8X6PHJ4"/>
<keyword evidence="3" id="KW-1185">Reference proteome</keyword>
<protein>
    <submittedName>
        <fullName evidence="2">Uncharacterized protein</fullName>
    </submittedName>
</protein>
<keyword evidence="1" id="KW-1133">Transmembrane helix</keyword>
<name>A0A8X6PHJ4_NEPPI</name>
<dbReference type="EMBL" id="BMAW01019660">
    <property type="protein sequence ID" value="GFT64658.1"/>
    <property type="molecule type" value="Genomic_DNA"/>
</dbReference>